<organism evidence="1 2">
    <name type="scientific">Suillus plorans</name>
    <dbReference type="NCBI Taxonomy" id="116603"/>
    <lineage>
        <taxon>Eukaryota</taxon>
        <taxon>Fungi</taxon>
        <taxon>Dikarya</taxon>
        <taxon>Basidiomycota</taxon>
        <taxon>Agaricomycotina</taxon>
        <taxon>Agaricomycetes</taxon>
        <taxon>Agaricomycetidae</taxon>
        <taxon>Boletales</taxon>
        <taxon>Suillineae</taxon>
        <taxon>Suillaceae</taxon>
        <taxon>Suillus</taxon>
    </lineage>
</organism>
<dbReference type="Proteomes" id="UP000719766">
    <property type="component" value="Unassembled WGS sequence"/>
</dbReference>
<dbReference type="Gene3D" id="3.40.50.150">
    <property type="entry name" value="Vaccinia Virus protein VP39"/>
    <property type="match status" value="1"/>
</dbReference>
<keyword evidence="2" id="KW-1185">Reference proteome</keyword>
<evidence type="ECO:0000313" key="2">
    <source>
        <dbReference type="Proteomes" id="UP000719766"/>
    </source>
</evidence>
<dbReference type="InterPro" id="IPR029063">
    <property type="entry name" value="SAM-dependent_MTases_sf"/>
</dbReference>
<accession>A0A9P7DR54</accession>
<proteinExistence type="predicted"/>
<dbReference type="OrthoDB" id="2655703at2759"/>
<gene>
    <name evidence="1" type="ORF">HD556DRAFT_1438955</name>
</gene>
<dbReference type="AlphaFoldDB" id="A0A9P7DR54"/>
<name>A0A9P7DR54_9AGAM</name>
<sequence>MDYCKIPTTSFKKACHAFTIEMLETNPRTLREWGRRLDANVKQDLIVEDYPSLEDKAEFDTFQRKWQYLFAYAGAGFAKDYHMLTFTRPNDCPATCD</sequence>
<dbReference type="RefSeq" id="XP_041164697.1">
    <property type="nucleotide sequence ID" value="XM_041305902.1"/>
</dbReference>
<reference evidence="1" key="1">
    <citation type="journal article" date="2020" name="New Phytol.">
        <title>Comparative genomics reveals dynamic genome evolution in host specialist ectomycorrhizal fungi.</title>
        <authorList>
            <person name="Lofgren L.A."/>
            <person name="Nguyen N.H."/>
            <person name="Vilgalys R."/>
            <person name="Ruytinx J."/>
            <person name="Liao H.L."/>
            <person name="Branco S."/>
            <person name="Kuo A."/>
            <person name="LaButti K."/>
            <person name="Lipzen A."/>
            <person name="Andreopoulos W."/>
            <person name="Pangilinan J."/>
            <person name="Riley R."/>
            <person name="Hundley H."/>
            <person name="Na H."/>
            <person name="Barry K."/>
            <person name="Grigoriev I.V."/>
            <person name="Stajich J.E."/>
            <person name="Kennedy P.G."/>
        </authorList>
    </citation>
    <scope>NUCLEOTIDE SEQUENCE</scope>
    <source>
        <strain evidence="1">S12</strain>
    </source>
</reference>
<protein>
    <submittedName>
        <fullName evidence="1">Uncharacterized protein</fullName>
    </submittedName>
</protein>
<evidence type="ECO:0000313" key="1">
    <source>
        <dbReference type="EMBL" id="KAG1800955.1"/>
    </source>
</evidence>
<dbReference type="EMBL" id="JABBWE010000008">
    <property type="protein sequence ID" value="KAG1800955.1"/>
    <property type="molecule type" value="Genomic_DNA"/>
</dbReference>
<comment type="caution">
    <text evidence="1">The sequence shown here is derived from an EMBL/GenBank/DDBJ whole genome shotgun (WGS) entry which is preliminary data.</text>
</comment>
<dbReference type="GeneID" id="64599666"/>